<dbReference type="STRING" id="1458426.SMCB_0552"/>
<dbReference type="AlphaFoldDB" id="A0A060NN27"/>
<reference evidence="1 2" key="1">
    <citation type="journal article" date="2014" name="Nat. Commun.">
        <title>Physiological and genomic features of highly alkaliphilic hydrogen-utilizing Betaproteobacteria from a continental serpentinizing site.</title>
        <authorList>
            <person name="Suzuki S."/>
            <person name="Kuenen J.G."/>
            <person name="Schipper K."/>
            <person name="van der Velde S."/>
            <person name="Ishii S."/>
            <person name="Wu A."/>
            <person name="Sorokin D.Y."/>
            <person name="Tenney A."/>
            <person name="Meng X.Y."/>
            <person name="Morrill P.L."/>
            <person name="Kamagata Y."/>
            <person name="Muyzer G."/>
            <person name="Nealson K.H."/>
        </authorList>
    </citation>
    <scope>NUCLEOTIDE SEQUENCE [LARGE SCALE GENOMIC DNA]</scope>
    <source>
        <strain evidence="1 2">B1</strain>
    </source>
</reference>
<evidence type="ECO:0000313" key="1">
    <source>
        <dbReference type="EMBL" id="BAO82780.1"/>
    </source>
</evidence>
<dbReference type="EMBL" id="AP014569">
    <property type="protein sequence ID" value="BAO82780.1"/>
    <property type="molecule type" value="Genomic_DNA"/>
</dbReference>
<proteinExistence type="predicted"/>
<dbReference type="GO" id="GO:0016798">
    <property type="term" value="F:hydrolase activity, acting on glycosyl bonds"/>
    <property type="evidence" value="ECO:0007669"/>
    <property type="project" value="UniProtKB-KW"/>
</dbReference>
<accession>A0A060NN27</accession>
<dbReference type="Proteomes" id="UP000066014">
    <property type="component" value="Chromosome"/>
</dbReference>
<dbReference type="RefSeq" id="WP_045534896.1">
    <property type="nucleotide sequence ID" value="NZ_AP014569.1"/>
</dbReference>
<sequence length="80" mass="8833">MTTVQVELPDVLAQSAQAAGLLTPQALEAMLREQLKRQAGESLRALWASAPPEELTPEIEQMIDEQVQAVRAQRSKQEAH</sequence>
<dbReference type="OrthoDB" id="8912110at2"/>
<gene>
    <name evidence="1" type="ORF">SMCB_0552</name>
</gene>
<keyword evidence="2" id="KW-1185">Reference proteome</keyword>
<name>A0A060NN27_9BURK</name>
<keyword evidence="1" id="KW-0378">Hydrolase</keyword>
<protein>
    <submittedName>
        <fullName evidence="1">Glycosidase</fullName>
    </submittedName>
</protein>
<organism evidence="1 2">
    <name type="scientific">Serpentinimonas maccroryi</name>
    <dbReference type="NCBI Taxonomy" id="1458426"/>
    <lineage>
        <taxon>Bacteria</taxon>
        <taxon>Pseudomonadati</taxon>
        <taxon>Pseudomonadota</taxon>
        <taxon>Betaproteobacteria</taxon>
        <taxon>Burkholderiales</taxon>
        <taxon>Comamonadaceae</taxon>
        <taxon>Serpentinimonas</taxon>
    </lineage>
</organism>
<evidence type="ECO:0000313" key="2">
    <source>
        <dbReference type="Proteomes" id="UP000066014"/>
    </source>
</evidence>
<dbReference type="HOGENOM" id="CLU_2583691_0_0_4"/>
<dbReference type="KEGG" id="cbab:SMCB_0552"/>
<keyword evidence="1" id="KW-0326">Glycosidase</keyword>